<dbReference type="EMBL" id="CP091139">
    <property type="protein sequence ID" value="UUT35457.1"/>
    <property type="molecule type" value="Genomic_DNA"/>
</dbReference>
<accession>A0ABY5NJV7</accession>
<name>A0ABY5NJV7_9MICO</name>
<evidence type="ECO:0000313" key="2">
    <source>
        <dbReference type="EMBL" id="UUT35457.1"/>
    </source>
</evidence>
<reference evidence="2" key="1">
    <citation type="submission" date="2022-01" db="EMBL/GenBank/DDBJ databases">
        <title>Microbacterium eymi and Microbacterium rhizovicinus sp. nov., isolated from the rhizospheric soil of Elymus tsukushiensis, a plant native to the Dokdo Islands, Republic of Korea.</title>
        <authorList>
            <person name="Hwang Y.J."/>
        </authorList>
    </citation>
    <scope>NUCLEOTIDE SEQUENCE</scope>
    <source>
        <strain evidence="2">KUDC0405</strain>
    </source>
</reference>
<organism evidence="2 3">
    <name type="scientific">Microbacterium elymi</name>
    <dbReference type="NCBI Taxonomy" id="2909587"/>
    <lineage>
        <taxon>Bacteria</taxon>
        <taxon>Bacillati</taxon>
        <taxon>Actinomycetota</taxon>
        <taxon>Actinomycetes</taxon>
        <taxon>Micrococcales</taxon>
        <taxon>Microbacteriaceae</taxon>
        <taxon>Microbacterium</taxon>
    </lineage>
</organism>
<evidence type="ECO:0000313" key="3">
    <source>
        <dbReference type="Proteomes" id="UP001054811"/>
    </source>
</evidence>
<feature type="compositionally biased region" description="Low complexity" evidence="1">
    <location>
        <begin position="74"/>
        <end position="97"/>
    </location>
</feature>
<protein>
    <submittedName>
        <fullName evidence="2">Uncharacterized protein</fullName>
    </submittedName>
</protein>
<gene>
    <name evidence="2" type="ORF">L2X98_18895</name>
</gene>
<feature type="region of interest" description="Disordered" evidence="1">
    <location>
        <begin position="62"/>
        <end position="103"/>
    </location>
</feature>
<dbReference type="RefSeq" id="WP_259612059.1">
    <property type="nucleotide sequence ID" value="NZ_CP091139.2"/>
</dbReference>
<sequence>MATDVPLSPSLAAELAALRRRAYAPGGDIAADTRAAARLATLEGMAREAGAVRVLAPDGRTAQEAPLSAAGEDAAPAARSRTTPTAPRVRAAASEAPGPGPARLSPAARGGVLGAIGLVAAVLVSLWAGGATGVLPAQSGLSGPDAVLTMSPRLLADVDRNDQARSLMDIWDMDPKTLTVSETFQGMRAWAVRTTDGRNCMFVVADRVPEGGDYLPILAAGCAPRGQDAVADFSPMAMLADADADAERTPTRWVRMSVHGETVGVWLTGDFPDARS</sequence>
<proteinExistence type="predicted"/>
<keyword evidence="3" id="KW-1185">Reference proteome</keyword>
<evidence type="ECO:0000256" key="1">
    <source>
        <dbReference type="SAM" id="MobiDB-lite"/>
    </source>
</evidence>
<dbReference type="Proteomes" id="UP001054811">
    <property type="component" value="Chromosome"/>
</dbReference>